<dbReference type="PANTHER" id="PTHR11803:SF39">
    <property type="entry name" value="2-IMINOBUTANOATE_2-IMINOPROPANOATE DEAMINASE"/>
    <property type="match status" value="1"/>
</dbReference>
<dbReference type="Pfam" id="PF01042">
    <property type="entry name" value="Ribonuc_L-PSP"/>
    <property type="match status" value="1"/>
</dbReference>
<dbReference type="GO" id="GO:0005739">
    <property type="term" value="C:mitochondrion"/>
    <property type="evidence" value="ECO:0007669"/>
    <property type="project" value="TreeGrafter"/>
</dbReference>
<sequence length="137" mass="14799">MNSVHFSQTDDLVGTICQKTGFSQAASIPANSRIIITAGQAGFDLKTGILVETSVEDQISAAFDCVDAALRSAGVKDGLASVHKMVSYFTDARNEPLMMEIWRKRYPDLRPTWTAIGVAGLCLKGMVVEFQAEATIL</sequence>
<accession>A0A2J6S9D3</accession>
<dbReference type="InterPro" id="IPR006175">
    <property type="entry name" value="YjgF/YER057c/UK114"/>
</dbReference>
<dbReference type="AlphaFoldDB" id="A0A2J6S9D3"/>
<dbReference type="OrthoDB" id="309640at2759"/>
<dbReference type="PANTHER" id="PTHR11803">
    <property type="entry name" value="2-IMINOBUTANOATE/2-IMINOPROPANOATE DEAMINASE RIDA"/>
    <property type="match status" value="1"/>
</dbReference>
<name>A0A2J6S9D3_HYAVF</name>
<reference evidence="1 2" key="1">
    <citation type="submission" date="2016-04" db="EMBL/GenBank/DDBJ databases">
        <title>A degradative enzymes factory behind the ericoid mycorrhizal symbiosis.</title>
        <authorList>
            <consortium name="DOE Joint Genome Institute"/>
            <person name="Martino E."/>
            <person name="Morin E."/>
            <person name="Grelet G."/>
            <person name="Kuo A."/>
            <person name="Kohler A."/>
            <person name="Daghino S."/>
            <person name="Barry K."/>
            <person name="Choi C."/>
            <person name="Cichocki N."/>
            <person name="Clum A."/>
            <person name="Copeland A."/>
            <person name="Hainaut M."/>
            <person name="Haridas S."/>
            <person name="Labutti K."/>
            <person name="Lindquist E."/>
            <person name="Lipzen A."/>
            <person name="Khouja H.-R."/>
            <person name="Murat C."/>
            <person name="Ohm R."/>
            <person name="Olson A."/>
            <person name="Spatafora J."/>
            <person name="Veneault-Fourrey C."/>
            <person name="Henrissat B."/>
            <person name="Grigoriev I."/>
            <person name="Martin F."/>
            <person name="Perotto S."/>
        </authorList>
    </citation>
    <scope>NUCLEOTIDE SEQUENCE [LARGE SCALE GENOMIC DNA]</scope>
    <source>
        <strain evidence="1 2">F</strain>
    </source>
</reference>
<organism evidence="1 2">
    <name type="scientific">Hyaloscypha variabilis (strain UAMH 11265 / GT02V1 / F)</name>
    <name type="common">Meliniomyces variabilis</name>
    <dbReference type="NCBI Taxonomy" id="1149755"/>
    <lineage>
        <taxon>Eukaryota</taxon>
        <taxon>Fungi</taxon>
        <taxon>Dikarya</taxon>
        <taxon>Ascomycota</taxon>
        <taxon>Pezizomycotina</taxon>
        <taxon>Leotiomycetes</taxon>
        <taxon>Helotiales</taxon>
        <taxon>Hyaloscyphaceae</taxon>
        <taxon>Hyaloscypha</taxon>
        <taxon>Hyaloscypha variabilis</taxon>
    </lineage>
</organism>
<gene>
    <name evidence="1" type="ORF">L207DRAFT_522787</name>
</gene>
<evidence type="ECO:0000313" key="1">
    <source>
        <dbReference type="EMBL" id="PMD47379.1"/>
    </source>
</evidence>
<evidence type="ECO:0000313" key="2">
    <source>
        <dbReference type="Proteomes" id="UP000235786"/>
    </source>
</evidence>
<dbReference type="GO" id="GO:0005829">
    <property type="term" value="C:cytosol"/>
    <property type="evidence" value="ECO:0007669"/>
    <property type="project" value="TreeGrafter"/>
</dbReference>
<dbReference type="SUPFAM" id="SSF55298">
    <property type="entry name" value="YjgF-like"/>
    <property type="match status" value="1"/>
</dbReference>
<keyword evidence="2" id="KW-1185">Reference proteome</keyword>
<dbReference type="EMBL" id="KZ613938">
    <property type="protein sequence ID" value="PMD47379.1"/>
    <property type="molecule type" value="Genomic_DNA"/>
</dbReference>
<dbReference type="GO" id="GO:0019239">
    <property type="term" value="F:deaminase activity"/>
    <property type="evidence" value="ECO:0007669"/>
    <property type="project" value="TreeGrafter"/>
</dbReference>
<dbReference type="Gene3D" id="3.30.1330.40">
    <property type="entry name" value="RutC-like"/>
    <property type="match status" value="1"/>
</dbReference>
<dbReference type="Proteomes" id="UP000235786">
    <property type="component" value="Unassembled WGS sequence"/>
</dbReference>
<dbReference type="InterPro" id="IPR035959">
    <property type="entry name" value="RutC-like_sf"/>
</dbReference>
<proteinExistence type="predicted"/>
<protein>
    <submittedName>
        <fullName evidence="1">YjgF-like protein</fullName>
    </submittedName>
</protein>